<evidence type="ECO:0000313" key="1">
    <source>
        <dbReference type="EMBL" id="MBX10232.1"/>
    </source>
</evidence>
<proteinExistence type="predicted"/>
<name>A0A2P2KWY0_RHIMU</name>
<reference evidence="1" key="1">
    <citation type="submission" date="2018-02" db="EMBL/GenBank/DDBJ databases">
        <title>Rhizophora mucronata_Transcriptome.</title>
        <authorList>
            <person name="Meera S.P."/>
            <person name="Sreeshan A."/>
            <person name="Augustine A."/>
        </authorList>
    </citation>
    <scope>NUCLEOTIDE SEQUENCE</scope>
    <source>
        <tissue evidence="1">Leaf</tissue>
    </source>
</reference>
<organism evidence="1">
    <name type="scientific">Rhizophora mucronata</name>
    <name type="common">Asiatic mangrove</name>
    <dbReference type="NCBI Taxonomy" id="61149"/>
    <lineage>
        <taxon>Eukaryota</taxon>
        <taxon>Viridiplantae</taxon>
        <taxon>Streptophyta</taxon>
        <taxon>Embryophyta</taxon>
        <taxon>Tracheophyta</taxon>
        <taxon>Spermatophyta</taxon>
        <taxon>Magnoliopsida</taxon>
        <taxon>eudicotyledons</taxon>
        <taxon>Gunneridae</taxon>
        <taxon>Pentapetalae</taxon>
        <taxon>rosids</taxon>
        <taxon>fabids</taxon>
        <taxon>Malpighiales</taxon>
        <taxon>Rhizophoraceae</taxon>
        <taxon>Rhizophora</taxon>
    </lineage>
</organism>
<protein>
    <submittedName>
        <fullName evidence="1">Uncharacterized protein</fullName>
    </submittedName>
</protein>
<sequence>MRKITPFKALSQVC</sequence>
<dbReference type="EMBL" id="GGEC01029748">
    <property type="protein sequence ID" value="MBX10232.1"/>
    <property type="molecule type" value="Transcribed_RNA"/>
</dbReference>
<accession>A0A2P2KWY0</accession>